<feature type="compositionally biased region" description="Acidic residues" evidence="1">
    <location>
        <begin position="48"/>
        <end position="67"/>
    </location>
</feature>
<evidence type="ECO:0000256" key="1">
    <source>
        <dbReference type="SAM" id="MobiDB-lite"/>
    </source>
</evidence>
<dbReference type="InParanoid" id="B4JJ91"/>
<accession>B4JJ91</accession>
<name>B4JJ91_DROGR</name>
<evidence type="ECO:0000313" key="2">
    <source>
        <dbReference type="EMBL" id="EDV99643.1"/>
    </source>
</evidence>
<dbReference type="HOGENOM" id="CLU_1662603_0_0_1"/>
<gene>
    <name evidence="2" type="primary">Dgri\GH12448</name>
    <name evidence="2" type="ORF">Dgri_GH12448</name>
</gene>
<proteinExistence type="predicted"/>
<feature type="compositionally biased region" description="Basic and acidic residues" evidence="1">
    <location>
        <begin position="1"/>
        <end position="24"/>
    </location>
</feature>
<dbReference type="SUPFAM" id="SSF56219">
    <property type="entry name" value="DNase I-like"/>
    <property type="match status" value="1"/>
</dbReference>
<dbReference type="Gene3D" id="3.60.10.10">
    <property type="entry name" value="Endonuclease/exonuclease/phosphatase"/>
    <property type="match status" value="1"/>
</dbReference>
<dbReference type="AlphaFoldDB" id="B4JJ91"/>
<sequence>MADKIWPEEEGWERTHPAATKKEVTPPAKPPQPTNRAITRHWPKELGDTDDEDIPMSSQELEEELREEAEAAAVEMTSSGDGGKSRPQSPCQWKRNERIAIVSAYFAGGGACPPLEIVQVVEYYRREKLPMIIGCDANVHHTIWDSNDINMRGEALQIL</sequence>
<evidence type="ECO:0000313" key="3">
    <source>
        <dbReference type="Proteomes" id="UP000001070"/>
    </source>
</evidence>
<dbReference type="EMBL" id="CH916370">
    <property type="protein sequence ID" value="EDV99643.1"/>
    <property type="molecule type" value="Genomic_DNA"/>
</dbReference>
<keyword evidence="3" id="KW-1185">Reference proteome</keyword>
<protein>
    <submittedName>
        <fullName evidence="2">GH12448</fullName>
    </submittedName>
</protein>
<reference evidence="2 3" key="1">
    <citation type="journal article" date="2007" name="Nature">
        <title>Evolution of genes and genomes on the Drosophila phylogeny.</title>
        <authorList>
            <consortium name="Drosophila 12 Genomes Consortium"/>
            <person name="Clark A.G."/>
            <person name="Eisen M.B."/>
            <person name="Smith D.R."/>
            <person name="Bergman C.M."/>
            <person name="Oliver B."/>
            <person name="Markow T.A."/>
            <person name="Kaufman T.C."/>
            <person name="Kellis M."/>
            <person name="Gelbart W."/>
            <person name="Iyer V.N."/>
            <person name="Pollard D.A."/>
            <person name="Sackton T.B."/>
            <person name="Larracuente A.M."/>
            <person name="Singh N.D."/>
            <person name="Abad J.P."/>
            <person name="Abt D.N."/>
            <person name="Adryan B."/>
            <person name="Aguade M."/>
            <person name="Akashi H."/>
            <person name="Anderson W.W."/>
            <person name="Aquadro C.F."/>
            <person name="Ardell D.H."/>
            <person name="Arguello R."/>
            <person name="Artieri C.G."/>
            <person name="Barbash D.A."/>
            <person name="Barker D."/>
            <person name="Barsanti P."/>
            <person name="Batterham P."/>
            <person name="Batzoglou S."/>
            <person name="Begun D."/>
            <person name="Bhutkar A."/>
            <person name="Blanco E."/>
            <person name="Bosak S.A."/>
            <person name="Bradley R.K."/>
            <person name="Brand A.D."/>
            <person name="Brent M.R."/>
            <person name="Brooks A.N."/>
            <person name="Brown R.H."/>
            <person name="Butlin R.K."/>
            <person name="Caggese C."/>
            <person name="Calvi B.R."/>
            <person name="Bernardo de Carvalho A."/>
            <person name="Caspi A."/>
            <person name="Castrezana S."/>
            <person name="Celniker S.E."/>
            <person name="Chang J.L."/>
            <person name="Chapple C."/>
            <person name="Chatterji S."/>
            <person name="Chinwalla A."/>
            <person name="Civetta A."/>
            <person name="Clifton S.W."/>
            <person name="Comeron J.M."/>
            <person name="Costello J.C."/>
            <person name="Coyne J.A."/>
            <person name="Daub J."/>
            <person name="David R.G."/>
            <person name="Delcher A.L."/>
            <person name="Delehaunty K."/>
            <person name="Do C.B."/>
            <person name="Ebling H."/>
            <person name="Edwards K."/>
            <person name="Eickbush T."/>
            <person name="Evans J.D."/>
            <person name="Filipski A."/>
            <person name="Findeiss S."/>
            <person name="Freyhult E."/>
            <person name="Fulton L."/>
            <person name="Fulton R."/>
            <person name="Garcia A.C."/>
            <person name="Gardiner A."/>
            <person name="Garfield D.A."/>
            <person name="Garvin B.E."/>
            <person name="Gibson G."/>
            <person name="Gilbert D."/>
            <person name="Gnerre S."/>
            <person name="Godfrey J."/>
            <person name="Good R."/>
            <person name="Gotea V."/>
            <person name="Gravely B."/>
            <person name="Greenberg A.J."/>
            <person name="Griffiths-Jones S."/>
            <person name="Gross S."/>
            <person name="Guigo R."/>
            <person name="Gustafson E.A."/>
            <person name="Haerty W."/>
            <person name="Hahn M.W."/>
            <person name="Halligan D.L."/>
            <person name="Halpern A.L."/>
            <person name="Halter G.M."/>
            <person name="Han M.V."/>
            <person name="Heger A."/>
            <person name="Hillier L."/>
            <person name="Hinrichs A.S."/>
            <person name="Holmes I."/>
            <person name="Hoskins R.A."/>
            <person name="Hubisz M.J."/>
            <person name="Hultmark D."/>
            <person name="Huntley M.A."/>
            <person name="Jaffe D.B."/>
            <person name="Jagadeeshan S."/>
            <person name="Jeck W.R."/>
            <person name="Johnson J."/>
            <person name="Jones C.D."/>
            <person name="Jordan W.C."/>
            <person name="Karpen G.H."/>
            <person name="Kataoka E."/>
            <person name="Keightley P.D."/>
            <person name="Kheradpour P."/>
            <person name="Kirkness E.F."/>
            <person name="Koerich L.B."/>
            <person name="Kristiansen K."/>
            <person name="Kudrna D."/>
            <person name="Kulathinal R.J."/>
            <person name="Kumar S."/>
            <person name="Kwok R."/>
            <person name="Lander E."/>
            <person name="Langley C.H."/>
            <person name="Lapoint R."/>
            <person name="Lazzaro B.P."/>
            <person name="Lee S.J."/>
            <person name="Levesque L."/>
            <person name="Li R."/>
            <person name="Lin C.F."/>
            <person name="Lin M.F."/>
            <person name="Lindblad-Toh K."/>
            <person name="Llopart A."/>
            <person name="Long M."/>
            <person name="Low L."/>
            <person name="Lozovsky E."/>
            <person name="Lu J."/>
            <person name="Luo M."/>
            <person name="Machado C.A."/>
            <person name="Makalowski W."/>
            <person name="Marzo M."/>
            <person name="Matsuda M."/>
            <person name="Matzkin L."/>
            <person name="McAllister B."/>
            <person name="McBride C.S."/>
            <person name="McKernan B."/>
            <person name="McKernan K."/>
            <person name="Mendez-Lago M."/>
            <person name="Minx P."/>
            <person name="Mollenhauer M.U."/>
            <person name="Montooth K."/>
            <person name="Mount S.M."/>
            <person name="Mu X."/>
            <person name="Myers E."/>
            <person name="Negre B."/>
            <person name="Newfeld S."/>
            <person name="Nielsen R."/>
            <person name="Noor M.A."/>
            <person name="O'Grady P."/>
            <person name="Pachter L."/>
            <person name="Papaceit M."/>
            <person name="Parisi M.J."/>
            <person name="Parisi M."/>
            <person name="Parts L."/>
            <person name="Pedersen J.S."/>
            <person name="Pesole G."/>
            <person name="Phillippy A.M."/>
            <person name="Ponting C.P."/>
            <person name="Pop M."/>
            <person name="Porcelli D."/>
            <person name="Powell J.R."/>
            <person name="Prohaska S."/>
            <person name="Pruitt K."/>
            <person name="Puig M."/>
            <person name="Quesneville H."/>
            <person name="Ram K.R."/>
            <person name="Rand D."/>
            <person name="Rasmussen M.D."/>
            <person name="Reed L.K."/>
            <person name="Reenan R."/>
            <person name="Reily A."/>
            <person name="Remington K.A."/>
            <person name="Rieger T.T."/>
            <person name="Ritchie M.G."/>
            <person name="Robin C."/>
            <person name="Rogers Y.H."/>
            <person name="Rohde C."/>
            <person name="Rozas J."/>
            <person name="Rubenfield M.J."/>
            <person name="Ruiz A."/>
            <person name="Russo S."/>
            <person name="Salzberg S.L."/>
            <person name="Sanchez-Gracia A."/>
            <person name="Saranga D.J."/>
            <person name="Sato H."/>
            <person name="Schaeffer S.W."/>
            <person name="Schatz M.C."/>
            <person name="Schlenke T."/>
            <person name="Schwartz R."/>
            <person name="Segarra C."/>
            <person name="Singh R.S."/>
            <person name="Sirot L."/>
            <person name="Sirota M."/>
            <person name="Sisneros N.B."/>
            <person name="Smith C.D."/>
            <person name="Smith T.F."/>
            <person name="Spieth J."/>
            <person name="Stage D.E."/>
            <person name="Stark A."/>
            <person name="Stephan W."/>
            <person name="Strausberg R.L."/>
            <person name="Strempel S."/>
            <person name="Sturgill D."/>
            <person name="Sutton G."/>
            <person name="Sutton G.G."/>
            <person name="Tao W."/>
            <person name="Teichmann S."/>
            <person name="Tobari Y.N."/>
            <person name="Tomimura Y."/>
            <person name="Tsolas J.M."/>
            <person name="Valente V.L."/>
            <person name="Venter E."/>
            <person name="Venter J.C."/>
            <person name="Vicario S."/>
            <person name="Vieira F.G."/>
            <person name="Vilella A.J."/>
            <person name="Villasante A."/>
            <person name="Walenz B."/>
            <person name="Wang J."/>
            <person name="Wasserman M."/>
            <person name="Watts T."/>
            <person name="Wilson D."/>
            <person name="Wilson R.K."/>
            <person name="Wing R.A."/>
            <person name="Wolfner M.F."/>
            <person name="Wong A."/>
            <person name="Wong G.K."/>
            <person name="Wu C.I."/>
            <person name="Wu G."/>
            <person name="Yamamoto D."/>
            <person name="Yang H.P."/>
            <person name="Yang S.P."/>
            <person name="Yorke J.A."/>
            <person name="Yoshida K."/>
            <person name="Zdobnov E."/>
            <person name="Zhang P."/>
            <person name="Zhang Y."/>
            <person name="Zimin A.V."/>
            <person name="Baldwin J."/>
            <person name="Abdouelleil A."/>
            <person name="Abdulkadir J."/>
            <person name="Abebe A."/>
            <person name="Abera B."/>
            <person name="Abreu J."/>
            <person name="Acer S.C."/>
            <person name="Aftuck L."/>
            <person name="Alexander A."/>
            <person name="An P."/>
            <person name="Anderson E."/>
            <person name="Anderson S."/>
            <person name="Arachi H."/>
            <person name="Azer M."/>
            <person name="Bachantsang P."/>
            <person name="Barry A."/>
            <person name="Bayul T."/>
            <person name="Berlin A."/>
            <person name="Bessette D."/>
            <person name="Bloom T."/>
            <person name="Blye J."/>
            <person name="Boguslavskiy L."/>
            <person name="Bonnet C."/>
            <person name="Boukhgalter B."/>
            <person name="Bourzgui I."/>
            <person name="Brown A."/>
            <person name="Cahill P."/>
            <person name="Channer S."/>
            <person name="Cheshatsang Y."/>
            <person name="Chuda L."/>
            <person name="Citroen M."/>
            <person name="Collymore A."/>
            <person name="Cooke P."/>
            <person name="Costello M."/>
            <person name="D'Aco K."/>
            <person name="Daza R."/>
            <person name="De Haan G."/>
            <person name="DeGray S."/>
            <person name="DeMaso C."/>
            <person name="Dhargay N."/>
            <person name="Dooley K."/>
            <person name="Dooley E."/>
            <person name="Doricent M."/>
            <person name="Dorje P."/>
            <person name="Dorjee K."/>
            <person name="Dupes A."/>
            <person name="Elong R."/>
            <person name="Falk J."/>
            <person name="Farina A."/>
            <person name="Faro S."/>
            <person name="Ferguson D."/>
            <person name="Fisher S."/>
            <person name="Foley C.D."/>
            <person name="Franke A."/>
            <person name="Friedrich D."/>
            <person name="Gadbois L."/>
            <person name="Gearin G."/>
            <person name="Gearin C.R."/>
            <person name="Giannoukos G."/>
            <person name="Goode T."/>
            <person name="Graham J."/>
            <person name="Grandbois E."/>
            <person name="Grewal S."/>
            <person name="Gyaltsen K."/>
            <person name="Hafez N."/>
            <person name="Hagos B."/>
            <person name="Hall J."/>
            <person name="Henson C."/>
            <person name="Hollinger A."/>
            <person name="Honan T."/>
            <person name="Huard M.D."/>
            <person name="Hughes L."/>
            <person name="Hurhula B."/>
            <person name="Husby M.E."/>
            <person name="Kamat A."/>
            <person name="Kanga B."/>
            <person name="Kashin S."/>
            <person name="Khazanovich D."/>
            <person name="Kisner P."/>
            <person name="Lance K."/>
            <person name="Lara M."/>
            <person name="Lee W."/>
            <person name="Lennon N."/>
            <person name="Letendre F."/>
            <person name="LeVine R."/>
            <person name="Lipovsky A."/>
            <person name="Liu X."/>
            <person name="Liu J."/>
            <person name="Liu S."/>
            <person name="Lokyitsang T."/>
            <person name="Lokyitsang Y."/>
            <person name="Lubonja R."/>
            <person name="Lui A."/>
            <person name="MacDonald P."/>
            <person name="Magnisalis V."/>
            <person name="Maru K."/>
            <person name="Matthews C."/>
            <person name="McCusker W."/>
            <person name="McDonough S."/>
            <person name="Mehta T."/>
            <person name="Meldrim J."/>
            <person name="Meneus L."/>
            <person name="Mihai O."/>
            <person name="Mihalev A."/>
            <person name="Mihova T."/>
            <person name="Mittelman R."/>
            <person name="Mlenga V."/>
            <person name="Montmayeur A."/>
            <person name="Mulrain L."/>
            <person name="Navidi A."/>
            <person name="Naylor J."/>
            <person name="Negash T."/>
            <person name="Nguyen T."/>
            <person name="Nguyen N."/>
            <person name="Nicol R."/>
            <person name="Norbu C."/>
            <person name="Norbu N."/>
            <person name="Novod N."/>
            <person name="O'Neill B."/>
            <person name="Osman S."/>
            <person name="Markiewicz E."/>
            <person name="Oyono O.L."/>
            <person name="Patti C."/>
            <person name="Phunkhang P."/>
            <person name="Pierre F."/>
            <person name="Priest M."/>
            <person name="Raghuraman S."/>
            <person name="Rege F."/>
            <person name="Reyes R."/>
            <person name="Rise C."/>
            <person name="Rogov P."/>
            <person name="Ross K."/>
            <person name="Ryan E."/>
            <person name="Settipalli S."/>
            <person name="Shea T."/>
            <person name="Sherpa N."/>
            <person name="Shi L."/>
            <person name="Shih D."/>
            <person name="Sparrow T."/>
            <person name="Spaulding J."/>
            <person name="Stalker J."/>
            <person name="Stange-Thomann N."/>
            <person name="Stavropoulos S."/>
            <person name="Stone C."/>
            <person name="Strader C."/>
            <person name="Tesfaye S."/>
            <person name="Thomson T."/>
            <person name="Thoulutsang Y."/>
            <person name="Thoulutsang D."/>
            <person name="Topham K."/>
            <person name="Topping I."/>
            <person name="Tsamla T."/>
            <person name="Vassiliev H."/>
            <person name="Vo A."/>
            <person name="Wangchuk T."/>
            <person name="Wangdi T."/>
            <person name="Weiand M."/>
            <person name="Wilkinson J."/>
            <person name="Wilson A."/>
            <person name="Yadav S."/>
            <person name="Young G."/>
            <person name="Yu Q."/>
            <person name="Zembek L."/>
            <person name="Zhong D."/>
            <person name="Zimmer A."/>
            <person name="Zwirko Z."/>
            <person name="Jaffe D.B."/>
            <person name="Alvarez P."/>
            <person name="Brockman W."/>
            <person name="Butler J."/>
            <person name="Chin C."/>
            <person name="Gnerre S."/>
            <person name="Grabherr M."/>
            <person name="Kleber M."/>
            <person name="Mauceli E."/>
            <person name="MacCallum I."/>
        </authorList>
    </citation>
    <scope>NUCLEOTIDE SEQUENCE [LARGE SCALE GENOMIC DNA]</scope>
    <source>
        <strain evidence="3">Tucson 15287-2541.00</strain>
    </source>
</reference>
<feature type="region of interest" description="Disordered" evidence="1">
    <location>
        <begin position="1"/>
        <end position="91"/>
    </location>
</feature>
<organism evidence="3">
    <name type="scientific">Drosophila grimshawi</name>
    <name type="common">Hawaiian fruit fly</name>
    <name type="synonym">Idiomyia grimshawi</name>
    <dbReference type="NCBI Taxonomy" id="7222"/>
    <lineage>
        <taxon>Eukaryota</taxon>
        <taxon>Metazoa</taxon>
        <taxon>Ecdysozoa</taxon>
        <taxon>Arthropoda</taxon>
        <taxon>Hexapoda</taxon>
        <taxon>Insecta</taxon>
        <taxon>Pterygota</taxon>
        <taxon>Neoptera</taxon>
        <taxon>Endopterygota</taxon>
        <taxon>Diptera</taxon>
        <taxon>Brachycera</taxon>
        <taxon>Muscomorpha</taxon>
        <taxon>Ephydroidea</taxon>
        <taxon>Drosophilidae</taxon>
        <taxon>Drosophila</taxon>
        <taxon>Hawaiian Drosophila</taxon>
    </lineage>
</organism>
<dbReference type="Proteomes" id="UP000001070">
    <property type="component" value="Unassembled WGS sequence"/>
</dbReference>
<dbReference type="InterPro" id="IPR036691">
    <property type="entry name" value="Endo/exonu/phosph_ase_sf"/>
</dbReference>